<evidence type="ECO:0000313" key="2">
    <source>
        <dbReference type="EMBL" id="KAG2288032.1"/>
    </source>
</evidence>
<dbReference type="OrthoDB" id="689613at2759"/>
<protein>
    <submittedName>
        <fullName evidence="2">Uncharacterized protein</fullName>
    </submittedName>
</protein>
<feature type="region of interest" description="Disordered" evidence="1">
    <location>
        <begin position="27"/>
        <end position="46"/>
    </location>
</feature>
<sequence length="90" mass="10336">MAQNNEEITKQGVPSTNVKKTLLSEAPIEHDVANHGRQINGNSTKDDFRVKLSRTWKVPKYSKKQPRLDHEHPAFSLDYMQPSTHPPHHN</sequence>
<proteinExistence type="predicted"/>
<evidence type="ECO:0000256" key="1">
    <source>
        <dbReference type="SAM" id="MobiDB-lite"/>
    </source>
</evidence>
<feature type="region of interest" description="Disordered" evidence="1">
    <location>
        <begin position="61"/>
        <end position="90"/>
    </location>
</feature>
<evidence type="ECO:0000313" key="3">
    <source>
        <dbReference type="Proteomes" id="UP000886595"/>
    </source>
</evidence>
<dbReference type="Proteomes" id="UP000886595">
    <property type="component" value="Unassembled WGS sequence"/>
</dbReference>
<dbReference type="AlphaFoldDB" id="A0A8X7URG3"/>
<dbReference type="EMBL" id="JAAMPC010000010">
    <property type="protein sequence ID" value="KAG2288032.1"/>
    <property type="molecule type" value="Genomic_DNA"/>
</dbReference>
<gene>
    <name evidence="2" type="ORF">Bca52824_047636</name>
</gene>
<keyword evidence="3" id="KW-1185">Reference proteome</keyword>
<organism evidence="2 3">
    <name type="scientific">Brassica carinata</name>
    <name type="common">Ethiopian mustard</name>
    <name type="synonym">Abyssinian cabbage</name>
    <dbReference type="NCBI Taxonomy" id="52824"/>
    <lineage>
        <taxon>Eukaryota</taxon>
        <taxon>Viridiplantae</taxon>
        <taxon>Streptophyta</taxon>
        <taxon>Embryophyta</taxon>
        <taxon>Tracheophyta</taxon>
        <taxon>Spermatophyta</taxon>
        <taxon>Magnoliopsida</taxon>
        <taxon>eudicotyledons</taxon>
        <taxon>Gunneridae</taxon>
        <taxon>Pentapetalae</taxon>
        <taxon>rosids</taxon>
        <taxon>malvids</taxon>
        <taxon>Brassicales</taxon>
        <taxon>Brassicaceae</taxon>
        <taxon>Brassiceae</taxon>
        <taxon>Brassica</taxon>
    </lineage>
</organism>
<comment type="caution">
    <text evidence="2">The sequence shown here is derived from an EMBL/GenBank/DDBJ whole genome shotgun (WGS) entry which is preliminary data.</text>
</comment>
<name>A0A8X7URG3_BRACI</name>
<reference evidence="2 3" key="1">
    <citation type="submission" date="2020-02" db="EMBL/GenBank/DDBJ databases">
        <authorList>
            <person name="Ma Q."/>
            <person name="Huang Y."/>
            <person name="Song X."/>
            <person name="Pei D."/>
        </authorList>
    </citation>
    <scope>NUCLEOTIDE SEQUENCE [LARGE SCALE GENOMIC DNA]</scope>
    <source>
        <strain evidence="2">Sxm20200214</strain>
        <tissue evidence="2">Leaf</tissue>
    </source>
</reference>
<accession>A0A8X7URG3</accession>